<proteinExistence type="predicted"/>
<dbReference type="InterPro" id="IPR016181">
    <property type="entry name" value="Acyl_CoA_acyltransferase"/>
</dbReference>
<dbReference type="Pfam" id="PF13480">
    <property type="entry name" value="Acetyltransf_6"/>
    <property type="match status" value="1"/>
</dbReference>
<accession>A0A2G8TEA8</accession>
<dbReference type="RefSeq" id="WP_099789382.1">
    <property type="nucleotide sequence ID" value="NZ_JBHLYV010000098.1"/>
</dbReference>
<dbReference type="OrthoDB" id="8767993at2"/>
<name>A0A2G8TEA8_9BURK</name>
<sequence>MTSWVEASYSCADEPPAFLEPELDRLYGTRLSCLPRFRLHGSWDGVRAYVARRAGVAEAVFLYRFEGGRAVVLNEGMTVSDAIANRFASYLFRNHDGVSLVAFHFVETGARQFAFPSVRAACGEDTVLALPASVAAYRAGLAPSIQRSLDHRLHRIERALPGFTFTVLEKQDVPVRQVRALIRLHRLNMAAKGMAARIDDEEEQRIIAYVALCGFVSIASSNGKVCAGAITYRLGSNFTTRILAHDPAHAGLRLGFSCAYLTICECIAAGNSRYFHFGWGQRDYKRQLGGRERALVHLSLFRSRLHVARNAGAALGPLLGGCVFHLRRSLLLASHHDGWLVARLADALIAVGRRLRTLRKRAPARRGLP</sequence>
<keyword evidence="3" id="KW-1185">Reference proteome</keyword>
<organism evidence="2 3">
    <name type="scientific">Massilia eurypsychrophila</name>
    <dbReference type="NCBI Taxonomy" id="1485217"/>
    <lineage>
        <taxon>Bacteria</taxon>
        <taxon>Pseudomonadati</taxon>
        <taxon>Pseudomonadota</taxon>
        <taxon>Betaproteobacteria</taxon>
        <taxon>Burkholderiales</taxon>
        <taxon>Oxalobacteraceae</taxon>
        <taxon>Telluria group</taxon>
        <taxon>Massilia</taxon>
    </lineage>
</organism>
<evidence type="ECO:0000313" key="2">
    <source>
        <dbReference type="EMBL" id="PIL44353.1"/>
    </source>
</evidence>
<evidence type="ECO:0000259" key="1">
    <source>
        <dbReference type="Pfam" id="PF13480"/>
    </source>
</evidence>
<reference evidence="2 3" key="1">
    <citation type="submission" date="2017-10" db="EMBL/GenBank/DDBJ databases">
        <title>Massilia psychrophilum sp. nov., a novel purple-pigmented bacterium isolated from Tianshan glacier, Xinjiang Municipality, China.</title>
        <authorList>
            <person name="Wang H."/>
        </authorList>
    </citation>
    <scope>NUCLEOTIDE SEQUENCE [LARGE SCALE GENOMIC DNA]</scope>
    <source>
        <strain evidence="2 3">JCM 30074</strain>
    </source>
</reference>
<dbReference type="SUPFAM" id="SSF55729">
    <property type="entry name" value="Acyl-CoA N-acyltransferases (Nat)"/>
    <property type="match status" value="1"/>
</dbReference>
<comment type="caution">
    <text evidence="2">The sequence shown here is derived from an EMBL/GenBank/DDBJ whole genome shotgun (WGS) entry which is preliminary data.</text>
</comment>
<protein>
    <recommendedName>
        <fullName evidence="1">BioF2-like acetyltransferase domain-containing protein</fullName>
    </recommendedName>
</protein>
<evidence type="ECO:0000313" key="3">
    <source>
        <dbReference type="Proteomes" id="UP000230390"/>
    </source>
</evidence>
<dbReference type="InterPro" id="IPR038740">
    <property type="entry name" value="BioF2-like_GNAT_dom"/>
</dbReference>
<dbReference type="Proteomes" id="UP000230390">
    <property type="component" value="Unassembled WGS sequence"/>
</dbReference>
<dbReference type="AlphaFoldDB" id="A0A2G8TEA8"/>
<feature type="domain" description="BioF2-like acetyltransferase" evidence="1">
    <location>
        <begin position="151"/>
        <end position="286"/>
    </location>
</feature>
<dbReference type="EMBL" id="PDOC01000008">
    <property type="protein sequence ID" value="PIL44353.1"/>
    <property type="molecule type" value="Genomic_DNA"/>
</dbReference>
<gene>
    <name evidence="2" type="ORF">CR105_14920</name>
</gene>